<sequence length="162" mass="18014">MLLVSSELSEIALSDSELRWSCKTLLIFKNRSFSNLLIDNPSASDLVRWQVSGLGLLSSVAILGGHHFVSDCTEVLLEAFFTECKTDEDLPEARWQARIEDSICIQQRVLITLANASHDLREKLGENNIIDKVVELGSESTSVNITANCRLLSSMTQAKNQF</sequence>
<proteinExistence type="predicted"/>
<comment type="caution">
    <text evidence="1">The sequence shown here is derived from an EMBL/GenBank/DDBJ whole genome shotgun (WGS) entry which is preliminary data.</text>
</comment>
<evidence type="ECO:0000313" key="1">
    <source>
        <dbReference type="EMBL" id="PAV72838.1"/>
    </source>
</evidence>
<accession>A0A2A2KG40</accession>
<dbReference type="AlphaFoldDB" id="A0A2A2KG40"/>
<keyword evidence="2" id="KW-1185">Reference proteome</keyword>
<protein>
    <submittedName>
        <fullName evidence="1">Uncharacterized protein</fullName>
    </submittedName>
</protein>
<evidence type="ECO:0000313" key="2">
    <source>
        <dbReference type="Proteomes" id="UP000218231"/>
    </source>
</evidence>
<name>A0A2A2KG40_9BILA</name>
<reference evidence="1 2" key="1">
    <citation type="journal article" date="2017" name="Curr. Biol.">
        <title>Genome architecture and evolution of a unichromosomal asexual nematode.</title>
        <authorList>
            <person name="Fradin H."/>
            <person name="Zegar C."/>
            <person name="Gutwein M."/>
            <person name="Lucas J."/>
            <person name="Kovtun M."/>
            <person name="Corcoran D."/>
            <person name="Baugh L.R."/>
            <person name="Kiontke K."/>
            <person name="Gunsalus K."/>
            <person name="Fitch D.H."/>
            <person name="Piano F."/>
        </authorList>
    </citation>
    <scope>NUCLEOTIDE SEQUENCE [LARGE SCALE GENOMIC DNA]</scope>
    <source>
        <strain evidence="1">PF1309</strain>
    </source>
</reference>
<dbReference type="Proteomes" id="UP000218231">
    <property type="component" value="Unassembled WGS sequence"/>
</dbReference>
<dbReference type="EMBL" id="LIAE01008690">
    <property type="protein sequence ID" value="PAV72838.1"/>
    <property type="molecule type" value="Genomic_DNA"/>
</dbReference>
<dbReference type="OrthoDB" id="5820640at2759"/>
<gene>
    <name evidence="1" type="ORF">WR25_19008</name>
</gene>
<organism evidence="1 2">
    <name type="scientific">Diploscapter pachys</name>
    <dbReference type="NCBI Taxonomy" id="2018661"/>
    <lineage>
        <taxon>Eukaryota</taxon>
        <taxon>Metazoa</taxon>
        <taxon>Ecdysozoa</taxon>
        <taxon>Nematoda</taxon>
        <taxon>Chromadorea</taxon>
        <taxon>Rhabditida</taxon>
        <taxon>Rhabditina</taxon>
        <taxon>Rhabditomorpha</taxon>
        <taxon>Rhabditoidea</taxon>
        <taxon>Rhabditidae</taxon>
        <taxon>Diploscapter</taxon>
    </lineage>
</organism>